<dbReference type="GO" id="GO:0032259">
    <property type="term" value="P:methylation"/>
    <property type="evidence" value="ECO:0007669"/>
    <property type="project" value="UniProtKB-KW"/>
</dbReference>
<dbReference type="InterPro" id="IPR029063">
    <property type="entry name" value="SAM-dependent_MTases_sf"/>
</dbReference>
<reference evidence="3" key="1">
    <citation type="journal article" date="2019" name="Int. J. Syst. Evol. Microbiol.">
        <title>The Global Catalogue of Microorganisms (GCM) 10K type strain sequencing project: providing services to taxonomists for standard genome sequencing and annotation.</title>
        <authorList>
            <consortium name="The Broad Institute Genomics Platform"/>
            <consortium name="The Broad Institute Genome Sequencing Center for Infectious Disease"/>
            <person name="Wu L."/>
            <person name="Ma J."/>
        </authorList>
    </citation>
    <scope>NUCLEOTIDE SEQUENCE [LARGE SCALE GENOMIC DNA]</scope>
    <source>
        <strain evidence="3">CGMCC 1.12286</strain>
    </source>
</reference>
<dbReference type="RefSeq" id="WP_377940906.1">
    <property type="nucleotide sequence ID" value="NZ_JBHUCX010000005.1"/>
</dbReference>
<dbReference type="Pfam" id="PF13649">
    <property type="entry name" value="Methyltransf_25"/>
    <property type="match status" value="1"/>
</dbReference>
<evidence type="ECO:0000313" key="3">
    <source>
        <dbReference type="Proteomes" id="UP001597079"/>
    </source>
</evidence>
<sequence>MYDLEDLHDVIQELCNSSLVISPWLAYVGGKVRFDSYIFDLLDWGARDFAAANWRREYVARVFNRLPVPSRLPKTAIYETAASTAVYLSYEQTGQAAVTERYAKDALHLTENFVLQHGFDFFVGAYTLLTLFENYSAIHYYGSIKETDFLSGKLHRPWIDYALDDELILSCTAGTTELFIDDNERYVRLTGMGSTRRQQYELLLQETGYLRKRNQSLRISHFSELEDYNKVVSTIAPNLLNLRFRFLDFCKIQPGSRVLELGCGDGAFTFDGGLADAVGPAGDVIATDPAHKMIDRAIAKRDELQKDWVEFVQTKAEALPFEDASFDAVVGMIFLHLTEIPEAVKEIRRVLKPGGFFCSVHPLRFPMNNPFIKQWFEPFGKLFKSSPKETLLPNEDTVPQVVAEYFSNIQVVQEMETNVYADPDIVVPFFVESVGLFDEQMTSIPWAERTKLIHDLKVTGEQICRTHTRAQLTVDYPIQMMNATAQM</sequence>
<dbReference type="GO" id="GO:0008168">
    <property type="term" value="F:methyltransferase activity"/>
    <property type="evidence" value="ECO:0007669"/>
    <property type="project" value="UniProtKB-KW"/>
</dbReference>
<dbReference type="PANTHER" id="PTHR43591">
    <property type="entry name" value="METHYLTRANSFERASE"/>
    <property type="match status" value="1"/>
</dbReference>
<organism evidence="2 3">
    <name type="scientific">Alicyclobacillus fodiniaquatilis</name>
    <dbReference type="NCBI Taxonomy" id="1661150"/>
    <lineage>
        <taxon>Bacteria</taxon>
        <taxon>Bacillati</taxon>
        <taxon>Bacillota</taxon>
        <taxon>Bacilli</taxon>
        <taxon>Bacillales</taxon>
        <taxon>Alicyclobacillaceae</taxon>
        <taxon>Alicyclobacillus</taxon>
    </lineage>
</organism>
<accession>A0ABW4JCQ5</accession>
<dbReference type="EMBL" id="JBHUCX010000005">
    <property type="protein sequence ID" value="MFD1673494.1"/>
    <property type="molecule type" value="Genomic_DNA"/>
</dbReference>
<dbReference type="EC" id="2.1.1.-" evidence="2"/>
<evidence type="ECO:0000259" key="1">
    <source>
        <dbReference type="Pfam" id="PF13649"/>
    </source>
</evidence>
<proteinExistence type="predicted"/>
<dbReference type="InterPro" id="IPR041698">
    <property type="entry name" value="Methyltransf_25"/>
</dbReference>
<feature type="domain" description="Methyltransferase" evidence="1">
    <location>
        <begin position="258"/>
        <end position="355"/>
    </location>
</feature>
<comment type="caution">
    <text evidence="2">The sequence shown here is derived from an EMBL/GenBank/DDBJ whole genome shotgun (WGS) entry which is preliminary data.</text>
</comment>
<dbReference type="CDD" id="cd02440">
    <property type="entry name" value="AdoMet_MTases"/>
    <property type="match status" value="1"/>
</dbReference>
<dbReference type="Gene3D" id="3.40.50.150">
    <property type="entry name" value="Vaccinia Virus protein VP39"/>
    <property type="match status" value="1"/>
</dbReference>
<gene>
    <name evidence="2" type="ORF">ACFSB2_01990</name>
</gene>
<name>A0ABW4JCQ5_9BACL</name>
<dbReference type="SUPFAM" id="SSF53335">
    <property type="entry name" value="S-adenosyl-L-methionine-dependent methyltransferases"/>
    <property type="match status" value="1"/>
</dbReference>
<keyword evidence="2" id="KW-0489">Methyltransferase</keyword>
<protein>
    <submittedName>
        <fullName evidence="2">Class I SAM-dependent methyltransferase</fullName>
        <ecNumber evidence="2">2.1.1.-</ecNumber>
    </submittedName>
</protein>
<evidence type="ECO:0000313" key="2">
    <source>
        <dbReference type="EMBL" id="MFD1673494.1"/>
    </source>
</evidence>
<dbReference type="PANTHER" id="PTHR43591:SF24">
    <property type="entry name" value="2-METHOXY-6-POLYPRENYL-1,4-BENZOQUINOL METHYLASE, MITOCHONDRIAL"/>
    <property type="match status" value="1"/>
</dbReference>
<dbReference type="Proteomes" id="UP001597079">
    <property type="component" value="Unassembled WGS sequence"/>
</dbReference>
<keyword evidence="3" id="KW-1185">Reference proteome</keyword>
<keyword evidence="2" id="KW-0808">Transferase</keyword>